<organism evidence="7 8">
    <name type="scientific">Fusarium piperis</name>
    <dbReference type="NCBI Taxonomy" id="1435070"/>
    <lineage>
        <taxon>Eukaryota</taxon>
        <taxon>Fungi</taxon>
        <taxon>Dikarya</taxon>
        <taxon>Ascomycota</taxon>
        <taxon>Pezizomycotina</taxon>
        <taxon>Sordariomycetes</taxon>
        <taxon>Hypocreomycetidae</taxon>
        <taxon>Hypocreales</taxon>
        <taxon>Nectriaceae</taxon>
        <taxon>Fusarium</taxon>
        <taxon>Fusarium solani species complex</taxon>
    </lineage>
</organism>
<evidence type="ECO:0000256" key="2">
    <source>
        <dbReference type="ARBA" id="ARBA00023125"/>
    </source>
</evidence>
<evidence type="ECO:0000259" key="6">
    <source>
        <dbReference type="PROSITE" id="PS51253"/>
    </source>
</evidence>
<dbReference type="GO" id="GO:0003677">
    <property type="term" value="F:DNA binding"/>
    <property type="evidence" value="ECO:0007669"/>
    <property type="project" value="UniProtKB-KW"/>
</dbReference>
<dbReference type="Pfam" id="PF01636">
    <property type="entry name" value="APH"/>
    <property type="match status" value="1"/>
</dbReference>
<name>A0A9W8W983_9HYPO</name>
<dbReference type="GO" id="GO:0004674">
    <property type="term" value="F:protein serine/threonine kinase activity"/>
    <property type="evidence" value="ECO:0007669"/>
    <property type="project" value="UniProtKB-EC"/>
</dbReference>
<dbReference type="Proteomes" id="UP001140502">
    <property type="component" value="Unassembled WGS sequence"/>
</dbReference>
<dbReference type="InterPro" id="IPR008266">
    <property type="entry name" value="Tyr_kinase_AS"/>
</dbReference>
<keyword evidence="2" id="KW-0238">DNA-binding</keyword>
<evidence type="ECO:0000256" key="1">
    <source>
        <dbReference type="ARBA" id="ARBA00012513"/>
    </source>
</evidence>
<dbReference type="PANTHER" id="PTHR21310:SF58">
    <property type="entry name" value="AMINOGLYCOSIDE PHOSPHOTRANSFERASE DOMAIN-CONTAINING PROTEIN"/>
    <property type="match status" value="1"/>
</dbReference>
<dbReference type="EC" id="2.7.11.1" evidence="1"/>
<dbReference type="PANTHER" id="PTHR21310">
    <property type="entry name" value="AMINOGLYCOSIDE PHOSPHOTRANSFERASE-RELATED-RELATED"/>
    <property type="match status" value="1"/>
</dbReference>
<feature type="region of interest" description="Disordered" evidence="5">
    <location>
        <begin position="1"/>
        <end position="21"/>
    </location>
</feature>
<dbReference type="InterPro" id="IPR011009">
    <property type="entry name" value="Kinase-like_dom_sf"/>
</dbReference>
<dbReference type="EMBL" id="JAPEUR010000180">
    <property type="protein sequence ID" value="KAJ4316476.1"/>
    <property type="molecule type" value="Genomic_DNA"/>
</dbReference>
<sequence>MPNTEASTSQSQKHPLSAEQEQQIVDWASKERFSGTVVRNDLISWFAERLAQRDGVEEGLGSDFAHDFLTRHPDLAKKLVVPPHPSHERPQAVTTTGRRSGLERLREMREKDRVEALFGDSPPPQRQPAPYPEGEIIYRCNNRYIVRHGDSVTKYTTFPDGLGPRDHPNEAQVLRFVKEHTTIPVPEVISSDWDRITMEYIEGKTLQQAWPVLTPDQRSNILAELSGYIAQMRALGGIYIGRLDGQGAIVPSILTRSGGPFGTLTEFHDWLVHPPKRLRAQSMYWHQITTQLGVEHPIVFTHGDIAARNILVRDGHIVALLDWEFAGWYPEYWEYVFAIRGMDKLDWESLGNRVPSLFAKRHDLEYILVGSIKQLVHKFPLNPIVPLLRLQPVGHNRLQTFKYKVLAVPPVIFLMAFHRNRRCYIRWQHLLTSSYPDSPGVNMVKVAETQRPIDPLMHSVNIPRVTFFIPLCMDSLV</sequence>
<proteinExistence type="predicted"/>
<feature type="region of interest" description="Disordered" evidence="5">
    <location>
        <begin position="79"/>
        <end position="99"/>
    </location>
</feature>
<gene>
    <name evidence="7" type="ORF">N0V84_007832</name>
</gene>
<dbReference type="InterPro" id="IPR002575">
    <property type="entry name" value="Aminoglycoside_PTrfase"/>
</dbReference>
<comment type="catalytic activity">
    <reaction evidence="3">
        <text>L-threonyl-[protein] + ATP = O-phospho-L-threonyl-[protein] + ADP + H(+)</text>
        <dbReference type="Rhea" id="RHEA:46608"/>
        <dbReference type="Rhea" id="RHEA-COMP:11060"/>
        <dbReference type="Rhea" id="RHEA-COMP:11605"/>
        <dbReference type="ChEBI" id="CHEBI:15378"/>
        <dbReference type="ChEBI" id="CHEBI:30013"/>
        <dbReference type="ChEBI" id="CHEBI:30616"/>
        <dbReference type="ChEBI" id="CHEBI:61977"/>
        <dbReference type="ChEBI" id="CHEBI:456216"/>
        <dbReference type="EC" id="2.7.11.1"/>
    </reaction>
</comment>
<evidence type="ECO:0000256" key="3">
    <source>
        <dbReference type="ARBA" id="ARBA00047899"/>
    </source>
</evidence>
<dbReference type="PROSITE" id="PS51253">
    <property type="entry name" value="HTH_CENPB"/>
    <property type="match status" value="1"/>
</dbReference>
<accession>A0A9W8W983</accession>
<evidence type="ECO:0000313" key="7">
    <source>
        <dbReference type="EMBL" id="KAJ4316476.1"/>
    </source>
</evidence>
<evidence type="ECO:0000256" key="5">
    <source>
        <dbReference type="SAM" id="MobiDB-lite"/>
    </source>
</evidence>
<feature type="domain" description="HTH CENPB-type" evidence="6">
    <location>
        <begin position="8"/>
        <end position="78"/>
    </location>
</feature>
<protein>
    <recommendedName>
        <fullName evidence="1">non-specific serine/threonine protein kinase</fullName>
        <ecNumber evidence="1">2.7.11.1</ecNumber>
    </recommendedName>
</protein>
<keyword evidence="8" id="KW-1185">Reference proteome</keyword>
<dbReference type="Gene3D" id="3.90.1200.10">
    <property type="match status" value="1"/>
</dbReference>
<dbReference type="AlphaFoldDB" id="A0A9W8W983"/>
<dbReference type="InterPro" id="IPR006600">
    <property type="entry name" value="HTH_CenpB_DNA-bd_dom"/>
</dbReference>
<dbReference type="SUPFAM" id="SSF56112">
    <property type="entry name" value="Protein kinase-like (PK-like)"/>
    <property type="match status" value="1"/>
</dbReference>
<evidence type="ECO:0000313" key="8">
    <source>
        <dbReference type="Proteomes" id="UP001140502"/>
    </source>
</evidence>
<dbReference type="InterPro" id="IPR051678">
    <property type="entry name" value="AGP_Transferase"/>
</dbReference>
<comment type="caution">
    <text evidence="7">The sequence shown here is derived from an EMBL/GenBank/DDBJ whole genome shotgun (WGS) entry which is preliminary data.</text>
</comment>
<evidence type="ECO:0000256" key="4">
    <source>
        <dbReference type="ARBA" id="ARBA00048679"/>
    </source>
</evidence>
<dbReference type="OrthoDB" id="2906425at2759"/>
<dbReference type="CDD" id="cd05120">
    <property type="entry name" value="APH_ChoK_like"/>
    <property type="match status" value="1"/>
</dbReference>
<reference evidence="7" key="1">
    <citation type="submission" date="2022-10" db="EMBL/GenBank/DDBJ databases">
        <title>Tapping the CABI collections for fungal endophytes: first genome assemblies for Collariella, Neodidymelliopsis, Ascochyta clinopodiicola, Didymella pomorum, Didymosphaeria variabile, Neocosmospora piperis and Neocucurbitaria cava.</title>
        <authorList>
            <person name="Hill R."/>
        </authorList>
    </citation>
    <scope>NUCLEOTIDE SEQUENCE</scope>
    <source>
        <strain evidence="7">IMI 366586</strain>
    </source>
</reference>
<comment type="catalytic activity">
    <reaction evidence="4">
        <text>L-seryl-[protein] + ATP = O-phospho-L-seryl-[protein] + ADP + H(+)</text>
        <dbReference type="Rhea" id="RHEA:17989"/>
        <dbReference type="Rhea" id="RHEA-COMP:9863"/>
        <dbReference type="Rhea" id="RHEA-COMP:11604"/>
        <dbReference type="ChEBI" id="CHEBI:15378"/>
        <dbReference type="ChEBI" id="CHEBI:29999"/>
        <dbReference type="ChEBI" id="CHEBI:30616"/>
        <dbReference type="ChEBI" id="CHEBI:83421"/>
        <dbReference type="ChEBI" id="CHEBI:456216"/>
        <dbReference type="EC" id="2.7.11.1"/>
    </reaction>
</comment>
<dbReference type="PROSITE" id="PS00109">
    <property type="entry name" value="PROTEIN_KINASE_TYR"/>
    <property type="match status" value="1"/>
</dbReference>